<evidence type="ECO:0000313" key="3">
    <source>
        <dbReference type="Proteomes" id="UP001595916"/>
    </source>
</evidence>
<keyword evidence="1" id="KW-0812">Transmembrane</keyword>
<keyword evidence="1" id="KW-0472">Membrane</keyword>
<name>A0ABV9QPQ1_9FIRM</name>
<dbReference type="Proteomes" id="UP001595916">
    <property type="component" value="Unassembled WGS sequence"/>
</dbReference>
<organism evidence="2 3">
    <name type="scientific">Filifactor villosus</name>
    <dbReference type="NCBI Taxonomy" id="29374"/>
    <lineage>
        <taxon>Bacteria</taxon>
        <taxon>Bacillati</taxon>
        <taxon>Bacillota</taxon>
        <taxon>Clostridia</taxon>
        <taxon>Peptostreptococcales</taxon>
        <taxon>Filifactoraceae</taxon>
        <taxon>Filifactor</taxon>
    </lineage>
</organism>
<gene>
    <name evidence="2" type="ORF">ACFO4R_06095</name>
</gene>
<dbReference type="PIRSF" id="PIRSF004923">
    <property type="entry name" value="RseC"/>
    <property type="match status" value="1"/>
</dbReference>
<accession>A0ABV9QPQ1</accession>
<keyword evidence="1" id="KW-1133">Transmembrane helix</keyword>
<dbReference type="EMBL" id="JBHSHL010000022">
    <property type="protein sequence ID" value="MFC4804651.1"/>
    <property type="molecule type" value="Genomic_DNA"/>
</dbReference>
<reference evidence="3" key="1">
    <citation type="journal article" date="2019" name="Int. J. Syst. Evol. Microbiol.">
        <title>The Global Catalogue of Microorganisms (GCM) 10K type strain sequencing project: providing services to taxonomists for standard genome sequencing and annotation.</title>
        <authorList>
            <consortium name="The Broad Institute Genomics Platform"/>
            <consortium name="The Broad Institute Genome Sequencing Center for Infectious Disease"/>
            <person name="Wu L."/>
            <person name="Ma J."/>
        </authorList>
    </citation>
    <scope>NUCLEOTIDE SEQUENCE [LARGE SCALE GENOMIC DNA]</scope>
    <source>
        <strain evidence="3">CCUG 46385</strain>
    </source>
</reference>
<dbReference type="RefSeq" id="WP_379788165.1">
    <property type="nucleotide sequence ID" value="NZ_JBHSHL010000022.1"/>
</dbReference>
<dbReference type="PANTHER" id="PTHR35867">
    <property type="entry name" value="PROTEIN RSEC"/>
    <property type="match status" value="1"/>
</dbReference>
<evidence type="ECO:0000313" key="2">
    <source>
        <dbReference type="EMBL" id="MFC4804651.1"/>
    </source>
</evidence>
<dbReference type="InterPro" id="IPR026268">
    <property type="entry name" value="RseC"/>
</dbReference>
<dbReference type="InterPro" id="IPR007359">
    <property type="entry name" value="SigmaE_reg_RseC_MucC"/>
</dbReference>
<feature type="transmembrane region" description="Helical" evidence="1">
    <location>
        <begin position="71"/>
        <end position="92"/>
    </location>
</feature>
<evidence type="ECO:0000256" key="1">
    <source>
        <dbReference type="SAM" id="Phobius"/>
    </source>
</evidence>
<feature type="transmembrane region" description="Helical" evidence="1">
    <location>
        <begin position="104"/>
        <end position="121"/>
    </location>
</feature>
<proteinExistence type="predicted"/>
<comment type="caution">
    <text evidence="2">The sequence shown here is derived from an EMBL/GenBank/DDBJ whole genome shotgun (WGS) entry which is preliminary data.</text>
</comment>
<keyword evidence="3" id="KW-1185">Reference proteome</keyword>
<protein>
    <submittedName>
        <fullName evidence="2">SoxR reducing system RseC family protein</fullName>
    </submittedName>
</protein>
<dbReference type="Pfam" id="PF04246">
    <property type="entry name" value="RseC_MucC"/>
    <property type="match status" value="1"/>
</dbReference>
<sequence>MREVGRVIEIKEDYALVNVKRKSACGSCCACELGSSKKPEVDVKARRMIECEVGDYVYIEMTAPDMLRASAIAYGIPLLALMFGIVVSYLVLGDKTGASEGLSFFTGLVFMGISFAVIHRYDNKLKESRKYEPALVELAPRSEFEPLLAVQK</sequence>
<dbReference type="PANTHER" id="PTHR35867:SF1">
    <property type="entry name" value="PROTEIN RSEC"/>
    <property type="match status" value="1"/>
</dbReference>